<dbReference type="Proteomes" id="UP000054166">
    <property type="component" value="Unassembled WGS sequence"/>
</dbReference>
<keyword evidence="2" id="KW-1185">Reference proteome</keyword>
<dbReference type="InParanoid" id="A0A0C3FCM7"/>
<protein>
    <submittedName>
        <fullName evidence="1">Uncharacterized protein</fullName>
    </submittedName>
</protein>
<dbReference type="OrthoDB" id="2770090at2759"/>
<organism evidence="1 2">
    <name type="scientific">Piloderma croceum (strain F 1598)</name>
    <dbReference type="NCBI Taxonomy" id="765440"/>
    <lineage>
        <taxon>Eukaryota</taxon>
        <taxon>Fungi</taxon>
        <taxon>Dikarya</taxon>
        <taxon>Basidiomycota</taxon>
        <taxon>Agaricomycotina</taxon>
        <taxon>Agaricomycetes</taxon>
        <taxon>Agaricomycetidae</taxon>
        <taxon>Atheliales</taxon>
        <taxon>Atheliaceae</taxon>
        <taxon>Piloderma</taxon>
    </lineage>
</organism>
<gene>
    <name evidence="1" type="ORF">PILCRDRAFT_70613</name>
</gene>
<proteinExistence type="predicted"/>
<reference evidence="1 2" key="1">
    <citation type="submission" date="2014-04" db="EMBL/GenBank/DDBJ databases">
        <authorList>
            <consortium name="DOE Joint Genome Institute"/>
            <person name="Kuo A."/>
            <person name="Tarkka M."/>
            <person name="Buscot F."/>
            <person name="Kohler A."/>
            <person name="Nagy L.G."/>
            <person name="Floudas D."/>
            <person name="Copeland A."/>
            <person name="Barry K.W."/>
            <person name="Cichocki N."/>
            <person name="Veneault-Fourrey C."/>
            <person name="LaButti K."/>
            <person name="Lindquist E.A."/>
            <person name="Lipzen A."/>
            <person name="Lundell T."/>
            <person name="Morin E."/>
            <person name="Murat C."/>
            <person name="Sun H."/>
            <person name="Tunlid A."/>
            <person name="Henrissat B."/>
            <person name="Grigoriev I.V."/>
            <person name="Hibbett D.S."/>
            <person name="Martin F."/>
            <person name="Nordberg H.P."/>
            <person name="Cantor M.N."/>
            <person name="Hua S.X."/>
        </authorList>
    </citation>
    <scope>NUCLEOTIDE SEQUENCE [LARGE SCALE GENOMIC DNA]</scope>
    <source>
        <strain evidence="1 2">F 1598</strain>
    </source>
</reference>
<dbReference type="STRING" id="765440.A0A0C3FCM7"/>
<dbReference type="HOGENOM" id="CLU_120113_0_0_1"/>
<accession>A0A0C3FCM7</accession>
<sequence length="196" mass="22756">MGADNVALRAQLPPHFTSFYRLFLRATSAAVLHHSRSTRALRRVWRPTFHGAAEVIHRLQSCSRESPKRKELESWLKLWNARMDSTLNLLYSSSQTRGLSHELTGNMAEIQHHYLKWAQRHFNGPWSIWKPQLDPTDPAYSPMHIIEKSRQRGERKKQRQSVFDRNAWGALGEVVRMAEGRDGVSLGRMNFIEKTV</sequence>
<name>A0A0C3FCM7_PILCF</name>
<evidence type="ECO:0000313" key="2">
    <source>
        <dbReference type="Proteomes" id="UP000054166"/>
    </source>
</evidence>
<dbReference type="AlphaFoldDB" id="A0A0C3FCM7"/>
<evidence type="ECO:0000313" key="1">
    <source>
        <dbReference type="EMBL" id="KIM82415.1"/>
    </source>
</evidence>
<dbReference type="EMBL" id="KN832994">
    <property type="protein sequence ID" value="KIM82415.1"/>
    <property type="molecule type" value="Genomic_DNA"/>
</dbReference>
<reference evidence="2" key="2">
    <citation type="submission" date="2015-01" db="EMBL/GenBank/DDBJ databases">
        <title>Evolutionary Origins and Diversification of the Mycorrhizal Mutualists.</title>
        <authorList>
            <consortium name="DOE Joint Genome Institute"/>
            <consortium name="Mycorrhizal Genomics Consortium"/>
            <person name="Kohler A."/>
            <person name="Kuo A."/>
            <person name="Nagy L.G."/>
            <person name="Floudas D."/>
            <person name="Copeland A."/>
            <person name="Barry K.W."/>
            <person name="Cichocki N."/>
            <person name="Veneault-Fourrey C."/>
            <person name="LaButti K."/>
            <person name="Lindquist E.A."/>
            <person name="Lipzen A."/>
            <person name="Lundell T."/>
            <person name="Morin E."/>
            <person name="Murat C."/>
            <person name="Riley R."/>
            <person name="Ohm R."/>
            <person name="Sun H."/>
            <person name="Tunlid A."/>
            <person name="Henrissat B."/>
            <person name="Grigoriev I.V."/>
            <person name="Hibbett D.S."/>
            <person name="Martin F."/>
        </authorList>
    </citation>
    <scope>NUCLEOTIDE SEQUENCE [LARGE SCALE GENOMIC DNA]</scope>
    <source>
        <strain evidence="2">F 1598</strain>
    </source>
</reference>